<feature type="compositionally biased region" description="Low complexity" evidence="1">
    <location>
        <begin position="136"/>
        <end position="152"/>
    </location>
</feature>
<evidence type="ECO:0000313" key="3">
    <source>
        <dbReference type="Proteomes" id="UP000078561"/>
    </source>
</evidence>
<dbReference type="PANTHER" id="PTHR12264:SF21">
    <property type="entry name" value="TRANSCRIPTION INITIATION FACTOR TFIID SUBUNIT 12"/>
    <property type="match status" value="1"/>
</dbReference>
<feature type="region of interest" description="Disordered" evidence="1">
    <location>
        <begin position="136"/>
        <end position="184"/>
    </location>
</feature>
<dbReference type="EMBL" id="LT551165">
    <property type="protein sequence ID" value="SAL96754.1"/>
    <property type="molecule type" value="Genomic_DNA"/>
</dbReference>
<feature type="compositionally biased region" description="Polar residues" evidence="1">
    <location>
        <begin position="160"/>
        <end position="178"/>
    </location>
</feature>
<dbReference type="AlphaFoldDB" id="A0A163J2F0"/>
<gene>
    <name evidence="2" type="primary">ABSGL_02170.1 scaffold 2596</name>
</gene>
<dbReference type="GO" id="GO:0003677">
    <property type="term" value="F:DNA binding"/>
    <property type="evidence" value="ECO:0007669"/>
    <property type="project" value="TreeGrafter"/>
</dbReference>
<dbReference type="GO" id="GO:0051123">
    <property type="term" value="P:RNA polymerase II preinitiation complex assembly"/>
    <property type="evidence" value="ECO:0007669"/>
    <property type="project" value="TreeGrafter"/>
</dbReference>
<feature type="compositionally biased region" description="Low complexity" evidence="1">
    <location>
        <begin position="210"/>
        <end position="223"/>
    </location>
</feature>
<dbReference type="Gene3D" id="1.10.20.10">
    <property type="entry name" value="Histone, subunit A"/>
    <property type="match status" value="1"/>
</dbReference>
<evidence type="ECO:0000256" key="1">
    <source>
        <dbReference type="SAM" id="MobiDB-lite"/>
    </source>
</evidence>
<name>A0A163J2F0_ABSGL</name>
<dbReference type="GO" id="GO:0005669">
    <property type="term" value="C:transcription factor TFIID complex"/>
    <property type="evidence" value="ECO:0007669"/>
    <property type="project" value="InterPro"/>
</dbReference>
<accession>A0A163J2F0</accession>
<organism evidence="2">
    <name type="scientific">Absidia glauca</name>
    <name type="common">Pin mould</name>
    <dbReference type="NCBI Taxonomy" id="4829"/>
    <lineage>
        <taxon>Eukaryota</taxon>
        <taxon>Fungi</taxon>
        <taxon>Fungi incertae sedis</taxon>
        <taxon>Mucoromycota</taxon>
        <taxon>Mucoromycotina</taxon>
        <taxon>Mucoromycetes</taxon>
        <taxon>Mucorales</taxon>
        <taxon>Cunninghamellaceae</taxon>
        <taxon>Absidia</taxon>
    </lineage>
</organism>
<feature type="region of interest" description="Disordered" evidence="1">
    <location>
        <begin position="196"/>
        <end position="277"/>
    </location>
</feature>
<dbReference type="GO" id="GO:0017025">
    <property type="term" value="F:TBP-class protein binding"/>
    <property type="evidence" value="ECO:0007669"/>
    <property type="project" value="TreeGrafter"/>
</dbReference>
<sequence length="319" mass="34772">MAQNQAAAAALLQQMPALIQKYRQGIDSLNNNILQIRQRMERTDISNEEREHLRVQEQEMQKRILGYQSILNNIIPHQLQQQQQAAFLRRQQQQQQQQQLDNTGSSTPGSSTHFANATTNFASVQMRNAAMAAVSGSTQNNSINSTINTNSIASPRPLMSATTSSPATMQAHANTPITQQQQQQPASMFGFPSASVPPTSMHPTTSTFASPGMSGPMMTSSPMLKPPGLTNYTTQTTPQQQQPTKTPSTQSPSYPSNATLSPAKQQKKAAAMAQPTTEADVLDADGIPRVLAKRKIQELVGQIDPAERLEPEVEDVKPS</sequence>
<keyword evidence="3" id="KW-1185">Reference proteome</keyword>
<dbReference type="STRING" id="4829.A0A163J2F0"/>
<dbReference type="InterPro" id="IPR037794">
    <property type="entry name" value="TAF12"/>
</dbReference>
<feature type="compositionally biased region" description="Low complexity" evidence="1">
    <location>
        <begin position="86"/>
        <end position="99"/>
    </location>
</feature>
<proteinExistence type="predicted"/>
<protein>
    <submittedName>
        <fullName evidence="2">Uncharacterized protein</fullName>
    </submittedName>
</protein>
<dbReference type="OrthoDB" id="2290722at2759"/>
<dbReference type="InParanoid" id="A0A163J2F0"/>
<feature type="compositionally biased region" description="Low complexity" evidence="1">
    <location>
        <begin position="233"/>
        <end position="256"/>
    </location>
</feature>
<dbReference type="InterPro" id="IPR009072">
    <property type="entry name" value="Histone-fold"/>
</dbReference>
<dbReference type="GO" id="GO:0000124">
    <property type="term" value="C:SAGA complex"/>
    <property type="evidence" value="ECO:0007669"/>
    <property type="project" value="InterPro"/>
</dbReference>
<dbReference type="PANTHER" id="PTHR12264">
    <property type="entry name" value="TRANSCRIPTION INITIATION FACTOR TFIID SUBUNIT 12"/>
    <property type="match status" value="1"/>
</dbReference>
<evidence type="ECO:0000313" key="2">
    <source>
        <dbReference type="EMBL" id="SAL96754.1"/>
    </source>
</evidence>
<feature type="region of interest" description="Disordered" evidence="1">
    <location>
        <begin position="86"/>
        <end position="115"/>
    </location>
</feature>
<feature type="compositionally biased region" description="Polar residues" evidence="1">
    <location>
        <begin position="196"/>
        <end position="209"/>
    </location>
</feature>
<feature type="compositionally biased region" description="Polar residues" evidence="1">
    <location>
        <begin position="100"/>
        <end position="115"/>
    </location>
</feature>
<reference evidence="2" key="1">
    <citation type="submission" date="2016-04" db="EMBL/GenBank/DDBJ databases">
        <authorList>
            <person name="Evans L.H."/>
            <person name="Alamgir A."/>
            <person name="Owens N."/>
            <person name="Weber N.D."/>
            <person name="Virtaneva K."/>
            <person name="Barbian K."/>
            <person name="Babar A."/>
            <person name="Rosenke K."/>
        </authorList>
    </citation>
    <scope>NUCLEOTIDE SEQUENCE [LARGE SCALE GENOMIC DNA]</scope>
    <source>
        <strain evidence="2">CBS 101.48</strain>
    </source>
</reference>
<dbReference type="Proteomes" id="UP000078561">
    <property type="component" value="Unassembled WGS sequence"/>
</dbReference>
<dbReference type="GO" id="GO:0046982">
    <property type="term" value="F:protein heterodimerization activity"/>
    <property type="evidence" value="ECO:0007669"/>
    <property type="project" value="InterPro"/>
</dbReference>